<keyword evidence="2" id="KW-0255">Endonuclease</keyword>
<gene>
    <name evidence="2" type="ORF">Abin_040_032</name>
    <name evidence="3" type="ORF">AIN02nite_22880</name>
</gene>
<keyword evidence="2" id="KW-0540">Nuclease</keyword>
<organism evidence="3 5">
    <name type="scientific">Acetobacter indonesiensis</name>
    <dbReference type="NCBI Taxonomy" id="104101"/>
    <lineage>
        <taxon>Bacteria</taxon>
        <taxon>Pseudomonadati</taxon>
        <taxon>Pseudomonadota</taxon>
        <taxon>Alphaproteobacteria</taxon>
        <taxon>Acetobacterales</taxon>
        <taxon>Acetobacteraceae</taxon>
        <taxon>Acetobacter</taxon>
    </lineage>
</organism>
<comment type="caution">
    <text evidence="3">The sequence shown here is derived from an EMBL/GenBank/DDBJ whole genome shotgun (WGS) entry which is preliminary data.</text>
</comment>
<dbReference type="Gene3D" id="3.90.75.10">
    <property type="entry name" value="Homing Intron 3 (I-ppo) Encoded Endonuclease, Chain A"/>
    <property type="match status" value="1"/>
</dbReference>
<accession>A0A6N3T5X6</accession>
<dbReference type="GO" id="GO:0004519">
    <property type="term" value="F:endonuclease activity"/>
    <property type="evidence" value="ECO:0007669"/>
    <property type="project" value="UniProtKB-KW"/>
</dbReference>
<evidence type="ECO:0000313" key="3">
    <source>
        <dbReference type="EMBL" id="GEN04263.1"/>
    </source>
</evidence>
<evidence type="ECO:0000259" key="1">
    <source>
        <dbReference type="Pfam" id="PF13392"/>
    </source>
</evidence>
<keyword evidence="2" id="KW-0378">Hydrolase</keyword>
<name>A0A6N3T5X6_9PROT</name>
<evidence type="ECO:0000313" key="4">
    <source>
        <dbReference type="Proteomes" id="UP000032673"/>
    </source>
</evidence>
<dbReference type="InterPro" id="IPR044930">
    <property type="entry name" value="Homing_endonuclease_His-Me"/>
</dbReference>
<protein>
    <submittedName>
        <fullName evidence="2">Endonuclease</fullName>
    </submittedName>
</protein>
<dbReference type="SUPFAM" id="SSF54060">
    <property type="entry name" value="His-Me finger endonucleases"/>
    <property type="match status" value="1"/>
</dbReference>
<sequence>MPRQTTSVIDRLESKLKETPAPYGLQSPCQTFQGTKLNTGHGAIWHNGTMECAHRVAWEAKHGPIPIDQETGKPFVILHLCDNAACCNVDHMELGTQRENMQDSIAKGRHRRPAATTNKLNRAVELSDAGKTAAAMADELKISEDEVGRLLAFHAQDASLYAAEKITLGPDAAEEMRRYRLTGDYKAIVSVLGMMNEARHIDQLDLCV</sequence>
<evidence type="ECO:0000313" key="2">
    <source>
        <dbReference type="EMBL" id="GAN63699.1"/>
    </source>
</evidence>
<proteinExistence type="predicted"/>
<dbReference type="InterPro" id="IPR003615">
    <property type="entry name" value="HNH_nuc"/>
</dbReference>
<reference evidence="2 4" key="1">
    <citation type="submission" date="2012-11" db="EMBL/GenBank/DDBJ databases">
        <title>Whole genome sequence of Acetobacter indonesiensis 5H-1.</title>
        <authorList>
            <person name="Azuma Y."/>
            <person name="Higashiura N."/>
            <person name="Hirakawa H."/>
            <person name="Matsushita K."/>
        </authorList>
    </citation>
    <scope>NUCLEOTIDE SEQUENCE [LARGE SCALE GENOMIC DNA]</scope>
    <source>
        <strain evidence="2 4">5H-1</strain>
    </source>
</reference>
<dbReference type="EMBL" id="BJXQ01000015">
    <property type="protein sequence ID" value="GEN04263.1"/>
    <property type="molecule type" value="Genomic_DNA"/>
</dbReference>
<reference evidence="3 5" key="2">
    <citation type="submission" date="2019-07" db="EMBL/GenBank/DDBJ databases">
        <title>Whole genome shotgun sequence of Acetobacter indonesiensis NBRC 16471.</title>
        <authorList>
            <person name="Hosoyama A."/>
            <person name="Uohara A."/>
            <person name="Ohji S."/>
            <person name="Ichikawa N."/>
        </authorList>
    </citation>
    <scope>NUCLEOTIDE SEQUENCE [LARGE SCALE GENOMIC DNA]</scope>
    <source>
        <strain evidence="3 5">NBRC 16471</strain>
    </source>
</reference>
<dbReference type="Proteomes" id="UP000321104">
    <property type="component" value="Unassembled WGS sequence"/>
</dbReference>
<dbReference type="InterPro" id="IPR044925">
    <property type="entry name" value="His-Me_finger_sf"/>
</dbReference>
<keyword evidence="4" id="KW-1185">Reference proteome</keyword>
<dbReference type="Pfam" id="PF13392">
    <property type="entry name" value="HNH_3"/>
    <property type="match status" value="1"/>
</dbReference>
<feature type="domain" description="HNH nuclease" evidence="1">
    <location>
        <begin position="53"/>
        <end position="102"/>
    </location>
</feature>
<evidence type="ECO:0000313" key="5">
    <source>
        <dbReference type="Proteomes" id="UP000321104"/>
    </source>
</evidence>
<dbReference type="AlphaFoldDB" id="A0A6N3T5X6"/>
<dbReference type="EMBL" id="BAMW01000038">
    <property type="protein sequence ID" value="GAN63699.1"/>
    <property type="molecule type" value="Genomic_DNA"/>
</dbReference>
<dbReference type="Proteomes" id="UP000032673">
    <property type="component" value="Unassembled WGS sequence"/>
</dbReference>